<organism evidence="1 2">
    <name type="scientific">Smallanthus sonchifolius</name>
    <dbReference type="NCBI Taxonomy" id="185202"/>
    <lineage>
        <taxon>Eukaryota</taxon>
        <taxon>Viridiplantae</taxon>
        <taxon>Streptophyta</taxon>
        <taxon>Embryophyta</taxon>
        <taxon>Tracheophyta</taxon>
        <taxon>Spermatophyta</taxon>
        <taxon>Magnoliopsida</taxon>
        <taxon>eudicotyledons</taxon>
        <taxon>Gunneridae</taxon>
        <taxon>Pentapetalae</taxon>
        <taxon>asterids</taxon>
        <taxon>campanulids</taxon>
        <taxon>Asterales</taxon>
        <taxon>Asteraceae</taxon>
        <taxon>Asteroideae</taxon>
        <taxon>Heliantheae alliance</taxon>
        <taxon>Millerieae</taxon>
        <taxon>Smallanthus</taxon>
    </lineage>
</organism>
<gene>
    <name evidence="1" type="ORF">L1987_59825</name>
</gene>
<proteinExistence type="predicted"/>
<sequence length="205" mass="22467">MSSRRPVIGELITRPTTPLEFKVLLPTGIINRNMGGVGLGIVAALGNIPANFSCRNRMWSDPVPVTQSRTGGDRGKMDKVCSLDEDYTIVTSNKPNKLFRKVYHGGKKIDIRGKDCIFNISAARFCGDDDMRVPQPAGFLNSCHLCNKKLHGKDIYMYRGEKAFCSPECRSGQIAMDERPDKYCSSQASSSGANRVIAATGIFAI</sequence>
<dbReference type="EMBL" id="CM042037">
    <property type="protein sequence ID" value="KAI3742145.1"/>
    <property type="molecule type" value="Genomic_DNA"/>
</dbReference>
<evidence type="ECO:0000313" key="2">
    <source>
        <dbReference type="Proteomes" id="UP001056120"/>
    </source>
</evidence>
<protein>
    <submittedName>
        <fullName evidence="1">Uncharacterized protein</fullName>
    </submittedName>
</protein>
<name>A0ACB9D6S7_9ASTR</name>
<reference evidence="1 2" key="2">
    <citation type="journal article" date="2022" name="Mol. Ecol. Resour.">
        <title>The genomes of chicory, endive, great burdock and yacon provide insights into Asteraceae paleo-polyploidization history and plant inulin production.</title>
        <authorList>
            <person name="Fan W."/>
            <person name="Wang S."/>
            <person name="Wang H."/>
            <person name="Wang A."/>
            <person name="Jiang F."/>
            <person name="Liu H."/>
            <person name="Zhao H."/>
            <person name="Xu D."/>
            <person name="Zhang Y."/>
        </authorList>
    </citation>
    <scope>NUCLEOTIDE SEQUENCE [LARGE SCALE GENOMIC DNA]</scope>
    <source>
        <strain evidence="2">cv. Yunnan</strain>
        <tissue evidence="1">Leaves</tissue>
    </source>
</reference>
<comment type="caution">
    <text evidence="1">The sequence shown here is derived from an EMBL/GenBank/DDBJ whole genome shotgun (WGS) entry which is preliminary data.</text>
</comment>
<keyword evidence="2" id="KW-1185">Reference proteome</keyword>
<evidence type="ECO:0000313" key="1">
    <source>
        <dbReference type="EMBL" id="KAI3742145.1"/>
    </source>
</evidence>
<accession>A0ACB9D6S7</accession>
<dbReference type="Proteomes" id="UP001056120">
    <property type="component" value="Linkage Group LG20"/>
</dbReference>
<reference evidence="2" key="1">
    <citation type="journal article" date="2022" name="Mol. Ecol. Resour.">
        <title>The genomes of chicory, endive, great burdock and yacon provide insights into Asteraceae palaeo-polyploidization history and plant inulin production.</title>
        <authorList>
            <person name="Fan W."/>
            <person name="Wang S."/>
            <person name="Wang H."/>
            <person name="Wang A."/>
            <person name="Jiang F."/>
            <person name="Liu H."/>
            <person name="Zhao H."/>
            <person name="Xu D."/>
            <person name="Zhang Y."/>
        </authorList>
    </citation>
    <scope>NUCLEOTIDE SEQUENCE [LARGE SCALE GENOMIC DNA]</scope>
    <source>
        <strain evidence="2">cv. Yunnan</strain>
    </source>
</reference>